<dbReference type="GO" id="GO:0032259">
    <property type="term" value="P:methylation"/>
    <property type="evidence" value="ECO:0007669"/>
    <property type="project" value="UniProtKB-KW"/>
</dbReference>
<keyword evidence="4" id="KW-1185">Reference proteome</keyword>
<dbReference type="InterPro" id="IPR007848">
    <property type="entry name" value="Small_mtfrase_dom"/>
</dbReference>
<feature type="domain" description="Methyltransferase small" evidence="2">
    <location>
        <begin position="32"/>
        <end position="169"/>
    </location>
</feature>
<dbReference type="Pfam" id="PF05175">
    <property type="entry name" value="MTS"/>
    <property type="match status" value="1"/>
</dbReference>
<dbReference type="InterPro" id="IPR029063">
    <property type="entry name" value="SAM-dependent_MTases_sf"/>
</dbReference>
<evidence type="ECO:0000259" key="2">
    <source>
        <dbReference type="Pfam" id="PF05175"/>
    </source>
</evidence>
<reference evidence="4" key="1">
    <citation type="journal article" date="2019" name="Int. J. Syst. Evol. Microbiol.">
        <title>The Global Catalogue of Microorganisms (GCM) 10K type strain sequencing project: providing services to taxonomists for standard genome sequencing and annotation.</title>
        <authorList>
            <consortium name="The Broad Institute Genomics Platform"/>
            <consortium name="The Broad Institute Genome Sequencing Center for Infectious Disease"/>
            <person name="Wu L."/>
            <person name="Ma J."/>
        </authorList>
    </citation>
    <scope>NUCLEOTIDE SEQUENCE [LARGE SCALE GENOMIC DNA]</scope>
    <source>
        <strain evidence="4">CCUG 53270</strain>
    </source>
</reference>
<organism evidence="3 4">
    <name type="scientific">Paenibacillus vulneris</name>
    <dbReference type="NCBI Taxonomy" id="1133364"/>
    <lineage>
        <taxon>Bacteria</taxon>
        <taxon>Bacillati</taxon>
        <taxon>Bacillota</taxon>
        <taxon>Bacilli</taxon>
        <taxon>Bacillales</taxon>
        <taxon>Paenibacillaceae</taxon>
        <taxon>Paenibacillus</taxon>
    </lineage>
</organism>
<dbReference type="Proteomes" id="UP001597180">
    <property type="component" value="Unassembled WGS sequence"/>
</dbReference>
<protein>
    <submittedName>
        <fullName evidence="3">Class I SAM-dependent methyltransferase</fullName>
    </submittedName>
</protein>
<keyword evidence="3" id="KW-0808">Transferase</keyword>
<keyword evidence="3" id="KW-0489">Methyltransferase</keyword>
<sequence>MNANLPSAAIEKVKFFYQFIRTPRTIGSVTPSSRFLTNKMIDNVPWSEVGSVAELGCGTGVITRAIHEAMKPGTKAILFEKDPYLHKQLAFQYPVSSTYFDALSLSESIRQEGLEQVDCIISGLPFANFQPAFREALMEQIYQSLQPNGYFIAFQYSLQMKKQLQAYFDILSIQFVLLNVPPAFVYVCQKRSY</sequence>
<evidence type="ECO:0000256" key="1">
    <source>
        <dbReference type="SAM" id="Phobius"/>
    </source>
</evidence>
<dbReference type="EMBL" id="JBHTLU010000012">
    <property type="protein sequence ID" value="MFD1219844.1"/>
    <property type="molecule type" value="Genomic_DNA"/>
</dbReference>
<keyword evidence="1" id="KW-1133">Transmembrane helix</keyword>
<dbReference type="CDD" id="cd02440">
    <property type="entry name" value="AdoMet_MTases"/>
    <property type="match status" value="1"/>
</dbReference>
<dbReference type="GO" id="GO:0008168">
    <property type="term" value="F:methyltransferase activity"/>
    <property type="evidence" value="ECO:0007669"/>
    <property type="project" value="UniProtKB-KW"/>
</dbReference>
<feature type="transmembrane region" description="Helical" evidence="1">
    <location>
        <begin position="166"/>
        <end position="187"/>
    </location>
</feature>
<proteinExistence type="predicted"/>
<evidence type="ECO:0000313" key="3">
    <source>
        <dbReference type="EMBL" id="MFD1219844.1"/>
    </source>
</evidence>
<comment type="caution">
    <text evidence="3">The sequence shown here is derived from an EMBL/GenBank/DDBJ whole genome shotgun (WGS) entry which is preliminary data.</text>
</comment>
<dbReference type="Gene3D" id="3.40.50.150">
    <property type="entry name" value="Vaccinia Virus protein VP39"/>
    <property type="match status" value="1"/>
</dbReference>
<name>A0ABW3UJX3_9BACL</name>
<dbReference type="SUPFAM" id="SSF53335">
    <property type="entry name" value="S-adenosyl-L-methionine-dependent methyltransferases"/>
    <property type="match status" value="1"/>
</dbReference>
<evidence type="ECO:0000313" key="4">
    <source>
        <dbReference type="Proteomes" id="UP001597180"/>
    </source>
</evidence>
<accession>A0ABW3UJX3</accession>
<dbReference type="RefSeq" id="WP_345594533.1">
    <property type="nucleotide sequence ID" value="NZ_BAABJG010000055.1"/>
</dbReference>
<keyword evidence="1" id="KW-0472">Membrane</keyword>
<keyword evidence="1" id="KW-0812">Transmembrane</keyword>
<gene>
    <name evidence="3" type="ORF">ACFQ4B_06925</name>
</gene>